<keyword evidence="13" id="KW-1185">Reference proteome</keyword>
<keyword evidence="7 9" id="KW-0233">DNA recombination</keyword>
<feature type="domain" description="Tyr recombinase" evidence="10">
    <location>
        <begin position="126"/>
        <end position="329"/>
    </location>
</feature>
<dbReference type="SUPFAM" id="SSF56349">
    <property type="entry name" value="DNA breaking-rejoining enzymes"/>
    <property type="match status" value="1"/>
</dbReference>
<dbReference type="GO" id="GO:0006313">
    <property type="term" value="P:DNA transposition"/>
    <property type="evidence" value="ECO:0007669"/>
    <property type="project" value="UniProtKB-UniRule"/>
</dbReference>
<evidence type="ECO:0000313" key="12">
    <source>
        <dbReference type="EMBL" id="WGH93475.1"/>
    </source>
</evidence>
<dbReference type="Pfam" id="PF02899">
    <property type="entry name" value="Phage_int_SAM_1"/>
    <property type="match status" value="1"/>
</dbReference>
<dbReference type="PANTHER" id="PTHR30349:SF77">
    <property type="entry name" value="TYROSINE RECOMBINASE XERC"/>
    <property type="match status" value="1"/>
</dbReference>
<gene>
    <name evidence="9" type="primary">xerC</name>
    <name evidence="12" type="ORF">QDX21_01250</name>
</gene>
<proteinExistence type="inferred from homology"/>
<evidence type="ECO:0000313" key="13">
    <source>
        <dbReference type="Proteomes" id="UP001224674"/>
    </source>
</evidence>
<dbReference type="InterPro" id="IPR004107">
    <property type="entry name" value="Integrase_SAM-like_N"/>
</dbReference>
<evidence type="ECO:0000256" key="7">
    <source>
        <dbReference type="ARBA" id="ARBA00023172"/>
    </source>
</evidence>
<accession>A0AAJ6AP07</accession>
<dbReference type="PROSITE" id="PS51900">
    <property type="entry name" value="CB"/>
    <property type="match status" value="1"/>
</dbReference>
<evidence type="ECO:0000256" key="9">
    <source>
        <dbReference type="HAMAP-Rule" id="MF_01808"/>
    </source>
</evidence>
<dbReference type="InterPro" id="IPR010998">
    <property type="entry name" value="Integrase_recombinase_N"/>
</dbReference>
<feature type="active site" description="O-(3'-phospho-DNA)-tyrosine intermediate" evidence="9">
    <location>
        <position position="316"/>
    </location>
</feature>
<evidence type="ECO:0000256" key="8">
    <source>
        <dbReference type="ARBA" id="ARBA00023306"/>
    </source>
</evidence>
<dbReference type="EMBL" id="CP122566">
    <property type="protein sequence ID" value="WGH93475.1"/>
    <property type="molecule type" value="Genomic_DNA"/>
</dbReference>
<dbReference type="GO" id="GO:0005737">
    <property type="term" value="C:cytoplasm"/>
    <property type="evidence" value="ECO:0007669"/>
    <property type="project" value="UniProtKB-SubCell"/>
</dbReference>
<evidence type="ECO:0000256" key="3">
    <source>
        <dbReference type="ARBA" id="ARBA00022618"/>
    </source>
</evidence>
<dbReference type="GO" id="GO:0003677">
    <property type="term" value="F:DNA binding"/>
    <property type="evidence" value="ECO:0007669"/>
    <property type="project" value="UniProtKB-UniRule"/>
</dbReference>
<dbReference type="GO" id="GO:0009037">
    <property type="term" value="F:tyrosine-based site-specific recombinase activity"/>
    <property type="evidence" value="ECO:0007669"/>
    <property type="project" value="UniProtKB-UniRule"/>
</dbReference>
<evidence type="ECO:0000256" key="4">
    <source>
        <dbReference type="ARBA" id="ARBA00022829"/>
    </source>
</evidence>
<dbReference type="InterPro" id="IPR002104">
    <property type="entry name" value="Integrase_catalytic"/>
</dbReference>
<evidence type="ECO:0000256" key="2">
    <source>
        <dbReference type="ARBA" id="ARBA00022490"/>
    </source>
</evidence>
<dbReference type="Pfam" id="PF00589">
    <property type="entry name" value="Phage_integrase"/>
    <property type="match status" value="1"/>
</dbReference>
<organism evidence="12 13">
    <name type="scientific">Auritidibacter ignavus</name>
    <dbReference type="NCBI Taxonomy" id="678932"/>
    <lineage>
        <taxon>Bacteria</taxon>
        <taxon>Bacillati</taxon>
        <taxon>Actinomycetota</taxon>
        <taxon>Actinomycetes</taxon>
        <taxon>Micrococcales</taxon>
        <taxon>Micrococcaceae</taxon>
        <taxon>Auritidibacter</taxon>
    </lineage>
</organism>
<comment type="subcellular location">
    <subcellularLocation>
        <location evidence="1 9">Cytoplasm</location>
    </subcellularLocation>
</comment>
<dbReference type="InterPro" id="IPR023009">
    <property type="entry name" value="Tyrosine_recombinase_XerC/XerD"/>
</dbReference>
<comment type="similarity">
    <text evidence="9">Belongs to the 'phage' integrase family. XerC subfamily.</text>
</comment>
<comment type="subunit">
    <text evidence="9">Forms a cyclic heterotetrameric complex composed of two molecules of XerC and two molecules of XerD.</text>
</comment>
<dbReference type="InterPro" id="IPR044068">
    <property type="entry name" value="CB"/>
</dbReference>
<evidence type="ECO:0000259" key="10">
    <source>
        <dbReference type="PROSITE" id="PS51898"/>
    </source>
</evidence>
<dbReference type="PROSITE" id="PS51898">
    <property type="entry name" value="TYR_RECOMBINASE"/>
    <property type="match status" value="1"/>
</dbReference>
<evidence type="ECO:0000259" key="11">
    <source>
        <dbReference type="PROSITE" id="PS51900"/>
    </source>
</evidence>
<protein>
    <recommendedName>
        <fullName evidence="9">Tyrosine recombinase XerC</fullName>
    </recommendedName>
</protein>
<evidence type="ECO:0000256" key="1">
    <source>
        <dbReference type="ARBA" id="ARBA00004496"/>
    </source>
</evidence>
<evidence type="ECO:0000256" key="5">
    <source>
        <dbReference type="ARBA" id="ARBA00022908"/>
    </source>
</evidence>
<dbReference type="InterPro" id="IPR013762">
    <property type="entry name" value="Integrase-like_cat_sf"/>
</dbReference>
<evidence type="ECO:0000256" key="6">
    <source>
        <dbReference type="ARBA" id="ARBA00023125"/>
    </source>
</evidence>
<dbReference type="InterPro" id="IPR050090">
    <property type="entry name" value="Tyrosine_recombinase_XerCD"/>
</dbReference>
<dbReference type="RefSeq" id="WP_279674972.1">
    <property type="nucleotide sequence ID" value="NZ_CP122566.1"/>
</dbReference>
<reference evidence="12 13" key="1">
    <citation type="submission" date="2023-03" db="EMBL/GenBank/DDBJ databases">
        <title>Complete genome sequences of several Auritidibacter ignavus strains isolated from ear infections.</title>
        <authorList>
            <person name="Baehr T."/>
            <person name="Baumhoegger A.M."/>
        </authorList>
    </citation>
    <scope>NUCLEOTIDE SEQUENCE [LARGE SCALE GENOMIC DNA]</scope>
    <source>
        <strain evidence="12 13">BABAE-6</strain>
    </source>
</reference>
<dbReference type="NCBIfam" id="NF001399">
    <property type="entry name" value="PRK00283.1"/>
    <property type="match status" value="1"/>
</dbReference>
<feature type="active site" evidence="9">
    <location>
        <position position="281"/>
    </location>
</feature>
<dbReference type="Proteomes" id="UP001224674">
    <property type="component" value="Chromosome"/>
</dbReference>
<name>A0AAJ6AP07_9MICC</name>
<dbReference type="PANTHER" id="PTHR30349">
    <property type="entry name" value="PHAGE INTEGRASE-RELATED"/>
    <property type="match status" value="1"/>
</dbReference>
<dbReference type="InterPro" id="IPR011010">
    <property type="entry name" value="DNA_brk_join_enz"/>
</dbReference>
<feature type="active site" evidence="9">
    <location>
        <position position="307"/>
    </location>
</feature>
<keyword evidence="3 9" id="KW-0132">Cell division</keyword>
<keyword evidence="8 9" id="KW-0131">Cell cycle</keyword>
<dbReference type="GO" id="GO:0007059">
    <property type="term" value="P:chromosome segregation"/>
    <property type="evidence" value="ECO:0007669"/>
    <property type="project" value="UniProtKB-UniRule"/>
</dbReference>
<keyword evidence="6 9" id="KW-0238">DNA-binding</keyword>
<feature type="domain" description="Core-binding (CB)" evidence="11">
    <location>
        <begin position="11"/>
        <end position="105"/>
    </location>
</feature>
<keyword evidence="2 9" id="KW-0963">Cytoplasm</keyword>
<dbReference type="CDD" id="cd00798">
    <property type="entry name" value="INT_XerDC_C"/>
    <property type="match status" value="1"/>
</dbReference>
<sequence length="335" mass="37357">MSGSGQSTLHITDEQWIEEFCDYLHFELNRSPNTVTAYRSDLYALAQYCATQRATQTTTPQSAVLPDMELSDLREWLAHLHRQHHSRASIARKTASVRRFFGWAKRQNLIEHDPALRLRTPKKQQHLPAALTQTQTSQLLDQMGAPATNETGEHSAASHACTPTQQAVELRDIAMMELLYATGMRVAELADLNIADLDTAQNTVRVTGKGRKQRVVPLTQSALDATARWREQGRPHLVKASTPVEALFLGARGGRIGVRQVREMVDRHLRALGSTSASGPHVLRHSVATHLLDGGADLRSVQELLGHSSLQTTQLYTHISIERLRDGYRQAHPRA</sequence>
<dbReference type="AlphaFoldDB" id="A0AAJ6AP07"/>
<dbReference type="Gene3D" id="1.10.150.130">
    <property type="match status" value="1"/>
</dbReference>
<feature type="active site" evidence="9">
    <location>
        <position position="185"/>
    </location>
</feature>
<dbReference type="Gene3D" id="1.10.443.10">
    <property type="entry name" value="Intergrase catalytic core"/>
    <property type="match status" value="1"/>
</dbReference>
<dbReference type="GO" id="GO:0051301">
    <property type="term" value="P:cell division"/>
    <property type="evidence" value="ECO:0007669"/>
    <property type="project" value="UniProtKB-KW"/>
</dbReference>
<feature type="active site" evidence="9">
    <location>
        <position position="284"/>
    </location>
</feature>
<keyword evidence="5 9" id="KW-0229">DNA integration</keyword>
<keyword evidence="4 9" id="KW-0159">Chromosome partition</keyword>
<comment type="function">
    <text evidence="9">Site-specific tyrosine recombinase, which acts by catalyzing the cutting and rejoining of the recombining DNA molecules. The XerC-XerD complex is essential to convert dimers of the bacterial chromosome into monomers to permit their segregation at cell division. It also contributes to the segregational stability of plasmids.</text>
</comment>
<feature type="active site" evidence="9">
    <location>
        <position position="209"/>
    </location>
</feature>
<dbReference type="HAMAP" id="MF_01808">
    <property type="entry name" value="Recomb_XerC_XerD"/>
    <property type="match status" value="1"/>
</dbReference>